<evidence type="ECO:0000259" key="10">
    <source>
        <dbReference type="PROSITE" id="PS50178"/>
    </source>
</evidence>
<dbReference type="EMBL" id="DS028121">
    <property type="protein sequence ID" value="EEY65960.1"/>
    <property type="molecule type" value="Genomic_DNA"/>
</dbReference>
<dbReference type="SUPFAM" id="SSF54695">
    <property type="entry name" value="POZ domain"/>
    <property type="match status" value="1"/>
</dbReference>
<evidence type="ECO:0000256" key="8">
    <source>
        <dbReference type="SAM" id="MobiDB-lite"/>
    </source>
</evidence>
<dbReference type="PROSITE" id="PS50097">
    <property type="entry name" value="BTB"/>
    <property type="match status" value="1"/>
</dbReference>
<dbReference type="GO" id="GO:0008270">
    <property type="term" value="F:zinc ion binding"/>
    <property type="evidence" value="ECO:0007669"/>
    <property type="project" value="UniProtKB-KW"/>
</dbReference>
<dbReference type="PROSITE" id="PS50297">
    <property type="entry name" value="ANK_REP_REGION"/>
    <property type="match status" value="4"/>
</dbReference>
<dbReference type="InterPro" id="IPR002110">
    <property type="entry name" value="Ankyrin_rpt"/>
</dbReference>
<keyword evidence="5 6" id="KW-0040">ANK repeat</keyword>
<dbReference type="InParanoid" id="D0MXR2"/>
<accession>D0MXR2</accession>
<dbReference type="InterPro" id="IPR011333">
    <property type="entry name" value="SKP1/BTB/POZ_sf"/>
</dbReference>
<dbReference type="Gene3D" id="3.30.710.10">
    <property type="entry name" value="Potassium Channel Kv1.1, Chain A"/>
    <property type="match status" value="1"/>
</dbReference>
<proteinExistence type="predicted"/>
<dbReference type="Gene3D" id="1.25.40.20">
    <property type="entry name" value="Ankyrin repeat-containing domain"/>
    <property type="match status" value="4"/>
</dbReference>
<dbReference type="eggNOG" id="KOG0504">
    <property type="taxonomic scope" value="Eukaryota"/>
</dbReference>
<dbReference type="OMA" id="ENSIQGW"/>
<dbReference type="SUPFAM" id="SSF57903">
    <property type="entry name" value="FYVE/PHD zinc finger"/>
    <property type="match status" value="1"/>
</dbReference>
<gene>
    <name evidence="11" type="ORF">PITG_03491</name>
</gene>
<dbReference type="PROSITE" id="PS50178">
    <property type="entry name" value="ZF_FYVE"/>
    <property type="match status" value="1"/>
</dbReference>
<evidence type="ECO:0000313" key="12">
    <source>
        <dbReference type="Proteomes" id="UP000006643"/>
    </source>
</evidence>
<dbReference type="PROSITE" id="PS50088">
    <property type="entry name" value="ANK_REPEAT"/>
    <property type="match status" value="4"/>
</dbReference>
<dbReference type="SUPFAM" id="SSF48403">
    <property type="entry name" value="Ankyrin repeat"/>
    <property type="match status" value="1"/>
</dbReference>
<dbReference type="Pfam" id="PF12796">
    <property type="entry name" value="Ank_2"/>
    <property type="match status" value="2"/>
</dbReference>
<dbReference type="Pfam" id="PF01363">
    <property type="entry name" value="FYVE"/>
    <property type="match status" value="1"/>
</dbReference>
<dbReference type="HOGENOM" id="CLU_339052_0_0_1"/>
<feature type="region of interest" description="Disordered" evidence="8">
    <location>
        <begin position="159"/>
        <end position="179"/>
    </location>
</feature>
<dbReference type="SMART" id="SM00064">
    <property type="entry name" value="FYVE"/>
    <property type="match status" value="1"/>
</dbReference>
<sequence length="700" mass="77214">MPEEDDCDTLVSDLLQVKKLFANNHLSDVLSTTGDHLIPAHRLVLSLRSGAFQAALLRAKSSQVPGQVRFPLKIHVQDTPYHVFHSLLRFLYTNELGADGEEGGKQRDREEFWQQLLRAAFMYLVPSLVGICRKRQLQKKTLDVLVFMDAVLTTNPLTARRREPPDSNTITPPSSQNGRRLINEAGDATNSVLSRCTKAVHELQSMCLKQLQHMDEAAFEELLQSDTGRQCSTERLCEILRMRSDTPLVVAIRYQLGRVVNELLRRGEPLDQVGDDGADLPLVAAIKTGNNAIIRRLLVDESAPFFLLTDKVPLMFLASASGNVQHCEILIEQNAADVNLISQLKDGDKEITAEFGHQQTPLHVASRKGHSEVVELLLQHNAASNLPDEEGNTALHYASNIETVEVLLNSAFRTNANIPNRRGRTPLHIAAARGDVAVVAYLIRHGAEQDIVDDQGQNAFHHAAANGHTAVTLVLLHENEAAMREEPSGFDINKEDLKGNTALHLAAMSPSERCQKMLQLLLENGADPNRANWFGYTALHLFCSHQNGPASIINAFIEHGSNIHAQSLDGSTALHLAVGRGSQDVAVALVSAGAFVHLLDAAGRSVVDLVENTNQGSMLVPVLRNLSHPPEWVGDEQTTECSSCHTAFRLAMRKHHCRHCGRTVCYNCSSNKIAIPKFQVLKPDRVCDTCFDVLSFRKLL</sequence>
<dbReference type="InterPro" id="IPR000306">
    <property type="entry name" value="Znf_FYVE"/>
</dbReference>
<dbReference type="Pfam" id="PF00651">
    <property type="entry name" value="BTB"/>
    <property type="match status" value="1"/>
</dbReference>
<dbReference type="InterPro" id="IPR013083">
    <property type="entry name" value="Znf_RING/FYVE/PHD"/>
</dbReference>
<dbReference type="SMART" id="SM00225">
    <property type="entry name" value="BTB"/>
    <property type="match status" value="1"/>
</dbReference>
<feature type="domain" description="FYVE-type" evidence="10">
    <location>
        <begin position="635"/>
        <end position="695"/>
    </location>
</feature>
<evidence type="ECO:0000256" key="7">
    <source>
        <dbReference type="PROSITE-ProRule" id="PRU00091"/>
    </source>
</evidence>
<dbReference type="InterPro" id="IPR036770">
    <property type="entry name" value="Ankyrin_rpt-contain_sf"/>
</dbReference>
<reference evidence="12" key="1">
    <citation type="journal article" date="2009" name="Nature">
        <title>Genome sequence and analysis of the Irish potato famine pathogen Phytophthora infestans.</title>
        <authorList>
            <consortium name="The Broad Institute Genome Sequencing Platform"/>
            <person name="Haas B.J."/>
            <person name="Kamoun S."/>
            <person name="Zody M.C."/>
            <person name="Jiang R.H."/>
            <person name="Handsaker R.E."/>
            <person name="Cano L.M."/>
            <person name="Grabherr M."/>
            <person name="Kodira C.D."/>
            <person name="Raffaele S."/>
            <person name="Torto-Alalibo T."/>
            <person name="Bozkurt T.O."/>
            <person name="Ah-Fong A.M."/>
            <person name="Alvarado L."/>
            <person name="Anderson V.L."/>
            <person name="Armstrong M.R."/>
            <person name="Avrova A."/>
            <person name="Baxter L."/>
            <person name="Beynon J."/>
            <person name="Boevink P.C."/>
            <person name="Bollmann S.R."/>
            <person name="Bos J.I."/>
            <person name="Bulone V."/>
            <person name="Cai G."/>
            <person name="Cakir C."/>
            <person name="Carrington J.C."/>
            <person name="Chawner M."/>
            <person name="Conti L."/>
            <person name="Costanzo S."/>
            <person name="Ewan R."/>
            <person name="Fahlgren N."/>
            <person name="Fischbach M.A."/>
            <person name="Fugelstad J."/>
            <person name="Gilroy E.M."/>
            <person name="Gnerre S."/>
            <person name="Green P.J."/>
            <person name="Grenville-Briggs L.J."/>
            <person name="Griffith J."/>
            <person name="Grunwald N.J."/>
            <person name="Horn K."/>
            <person name="Horner N.R."/>
            <person name="Hu C.H."/>
            <person name="Huitema E."/>
            <person name="Jeong D.H."/>
            <person name="Jones A.M."/>
            <person name="Jones J.D."/>
            <person name="Jones R.W."/>
            <person name="Karlsson E.K."/>
            <person name="Kunjeti S.G."/>
            <person name="Lamour K."/>
            <person name="Liu Z."/>
            <person name="Ma L."/>
            <person name="Maclean D."/>
            <person name="Chibucos M.C."/>
            <person name="McDonald H."/>
            <person name="McWalters J."/>
            <person name="Meijer H.J."/>
            <person name="Morgan W."/>
            <person name="Morris P.F."/>
            <person name="Munro C.A."/>
            <person name="O'Neill K."/>
            <person name="Ospina-Giraldo M."/>
            <person name="Pinzon A."/>
            <person name="Pritchard L."/>
            <person name="Ramsahoye B."/>
            <person name="Ren Q."/>
            <person name="Restrepo S."/>
            <person name="Roy S."/>
            <person name="Sadanandom A."/>
            <person name="Savidor A."/>
            <person name="Schornack S."/>
            <person name="Schwartz D.C."/>
            <person name="Schumann U.D."/>
            <person name="Schwessinger B."/>
            <person name="Seyer L."/>
            <person name="Sharpe T."/>
            <person name="Silvar C."/>
            <person name="Song J."/>
            <person name="Studholme D.J."/>
            <person name="Sykes S."/>
            <person name="Thines M."/>
            <person name="van de Vondervoort P.J."/>
            <person name="Phuntumart V."/>
            <person name="Wawra S."/>
            <person name="Weide R."/>
            <person name="Win J."/>
            <person name="Young C."/>
            <person name="Zhou S."/>
            <person name="Fry W."/>
            <person name="Meyers B.C."/>
            <person name="van West P."/>
            <person name="Ristaino J."/>
            <person name="Govers F."/>
            <person name="Birch P.R."/>
            <person name="Whisson S.C."/>
            <person name="Judelson H.S."/>
            <person name="Nusbaum C."/>
        </authorList>
    </citation>
    <scope>NUCLEOTIDE SEQUENCE [LARGE SCALE GENOMIC DNA]</scope>
    <source>
        <strain evidence="12">T30-4</strain>
    </source>
</reference>
<feature type="repeat" description="ANK" evidence="6">
    <location>
        <begin position="569"/>
        <end position="601"/>
    </location>
</feature>
<dbReference type="Gene3D" id="3.30.40.10">
    <property type="entry name" value="Zinc/RING finger domain, C3HC4 (zinc finger)"/>
    <property type="match status" value="1"/>
</dbReference>
<keyword evidence="4" id="KW-0862">Zinc</keyword>
<evidence type="ECO:0000256" key="4">
    <source>
        <dbReference type="ARBA" id="ARBA00022833"/>
    </source>
</evidence>
<keyword evidence="12" id="KW-1185">Reference proteome</keyword>
<feature type="repeat" description="ANK" evidence="6">
    <location>
        <begin position="422"/>
        <end position="454"/>
    </location>
</feature>
<feature type="domain" description="BTB" evidence="9">
    <location>
        <begin position="27"/>
        <end position="100"/>
    </location>
</feature>
<keyword evidence="2" id="KW-0677">Repeat</keyword>
<dbReference type="OrthoDB" id="2306477at2759"/>
<protein>
    <submittedName>
        <fullName evidence="11">Myosin-like protein</fullName>
    </submittedName>
</protein>
<dbReference type="PANTHER" id="PTHR24166:SF48">
    <property type="entry name" value="PROTEIN VAPYRIN"/>
    <property type="match status" value="1"/>
</dbReference>
<evidence type="ECO:0000256" key="5">
    <source>
        <dbReference type="ARBA" id="ARBA00023043"/>
    </source>
</evidence>
<dbReference type="AlphaFoldDB" id="D0MXR2"/>
<keyword evidence="3 7" id="KW-0863">Zinc-finger</keyword>
<dbReference type="InterPro" id="IPR017455">
    <property type="entry name" value="Znf_FYVE-rel"/>
</dbReference>
<dbReference type="SMART" id="SM00248">
    <property type="entry name" value="ANK"/>
    <property type="match status" value="9"/>
</dbReference>
<keyword evidence="1" id="KW-0479">Metal-binding</keyword>
<organism evidence="11 12">
    <name type="scientific">Phytophthora infestans (strain T30-4)</name>
    <name type="common">Potato late blight agent</name>
    <dbReference type="NCBI Taxonomy" id="403677"/>
    <lineage>
        <taxon>Eukaryota</taxon>
        <taxon>Sar</taxon>
        <taxon>Stramenopiles</taxon>
        <taxon>Oomycota</taxon>
        <taxon>Peronosporomycetes</taxon>
        <taxon>Peronosporales</taxon>
        <taxon>Peronosporaceae</taxon>
        <taxon>Phytophthora</taxon>
    </lineage>
</organism>
<dbReference type="VEuPathDB" id="FungiDB:PITG_03491"/>
<name>D0MXR2_PHYIT</name>
<dbReference type="PRINTS" id="PR01415">
    <property type="entry name" value="ANKYRIN"/>
</dbReference>
<dbReference type="PANTHER" id="PTHR24166">
    <property type="entry name" value="ROLLING PEBBLES, ISOFORM B"/>
    <property type="match status" value="1"/>
</dbReference>
<dbReference type="STRING" id="403677.D0MXR2"/>
<evidence type="ECO:0000256" key="3">
    <source>
        <dbReference type="ARBA" id="ARBA00022771"/>
    </source>
</evidence>
<evidence type="ECO:0000256" key="2">
    <source>
        <dbReference type="ARBA" id="ARBA00022737"/>
    </source>
</evidence>
<feature type="compositionally biased region" description="Polar residues" evidence="8">
    <location>
        <begin position="166"/>
        <end position="178"/>
    </location>
</feature>
<dbReference type="Pfam" id="PF13857">
    <property type="entry name" value="Ank_5"/>
    <property type="match status" value="1"/>
</dbReference>
<feature type="repeat" description="ANK" evidence="6">
    <location>
        <begin position="498"/>
        <end position="533"/>
    </location>
</feature>
<dbReference type="InterPro" id="IPR050889">
    <property type="entry name" value="Dendritic_Spine_Reg/Scaffold"/>
</dbReference>
<dbReference type="CDD" id="cd15730">
    <property type="entry name" value="FYVE_EEA1"/>
    <property type="match status" value="1"/>
</dbReference>
<evidence type="ECO:0000256" key="1">
    <source>
        <dbReference type="ARBA" id="ARBA00022723"/>
    </source>
</evidence>
<feature type="repeat" description="ANK" evidence="6">
    <location>
        <begin position="357"/>
        <end position="389"/>
    </location>
</feature>
<evidence type="ECO:0000313" key="11">
    <source>
        <dbReference type="EMBL" id="EEY65960.1"/>
    </source>
</evidence>
<dbReference type="KEGG" id="pif:PITG_03491"/>
<evidence type="ECO:0000259" key="9">
    <source>
        <dbReference type="PROSITE" id="PS50097"/>
    </source>
</evidence>
<dbReference type="Proteomes" id="UP000006643">
    <property type="component" value="Unassembled WGS sequence"/>
</dbReference>
<dbReference type="InterPro" id="IPR011011">
    <property type="entry name" value="Znf_FYVE_PHD"/>
</dbReference>
<dbReference type="RefSeq" id="XP_002906559.1">
    <property type="nucleotide sequence ID" value="XM_002906513.1"/>
</dbReference>
<dbReference type="GeneID" id="9467454"/>
<dbReference type="InterPro" id="IPR000210">
    <property type="entry name" value="BTB/POZ_dom"/>
</dbReference>
<evidence type="ECO:0000256" key="6">
    <source>
        <dbReference type="PROSITE-ProRule" id="PRU00023"/>
    </source>
</evidence>